<proteinExistence type="predicted"/>
<reference evidence="1" key="1">
    <citation type="submission" date="2020-05" db="EMBL/GenBank/DDBJ databases">
        <authorList>
            <person name="Chiriac C."/>
            <person name="Salcher M."/>
            <person name="Ghai R."/>
            <person name="Kavagutti S V."/>
        </authorList>
    </citation>
    <scope>NUCLEOTIDE SEQUENCE</scope>
</reference>
<evidence type="ECO:0000313" key="1">
    <source>
        <dbReference type="EMBL" id="CAB5221216.1"/>
    </source>
</evidence>
<organism evidence="1">
    <name type="scientific">uncultured Caudovirales phage</name>
    <dbReference type="NCBI Taxonomy" id="2100421"/>
    <lineage>
        <taxon>Viruses</taxon>
        <taxon>Duplodnaviria</taxon>
        <taxon>Heunggongvirae</taxon>
        <taxon>Uroviricota</taxon>
        <taxon>Caudoviricetes</taxon>
        <taxon>Peduoviridae</taxon>
        <taxon>Maltschvirus</taxon>
        <taxon>Maltschvirus maltsch</taxon>
    </lineage>
</organism>
<accession>A0A6J7WTD1</accession>
<name>A0A6J7WTD1_9CAUD</name>
<dbReference type="EMBL" id="LR798288">
    <property type="protein sequence ID" value="CAB5221216.1"/>
    <property type="molecule type" value="Genomic_DNA"/>
</dbReference>
<protein>
    <recommendedName>
        <fullName evidence="2">Nucleotide-diphospho-sugar transferase</fullName>
    </recommendedName>
</protein>
<sequence>MNKFGYVYVASLNSAYYKAAVNSAISLRDNYPEANITLFTHEKFIKDSDRKFFNNIVTGIPVHSRAKMWGMARSPYEKTLYLDCDTEIRSENIKNVFDILGDNDIMFTRIIKHVSNTRRIDDDNDLEYHGGVILYNNTPLIKKLMNDWYELYDFQINCDWSNSIFSKYDKRMRPWDQFTIWYLLFRDKKYSKIKHDFFPDGGHAYNYIYLFEENMPENAPYRDLEQIVYHYTIPKDKVNAGYIIDQPGSAVNFN</sequence>
<evidence type="ECO:0008006" key="2">
    <source>
        <dbReference type="Google" id="ProtNLM"/>
    </source>
</evidence>
<gene>
    <name evidence="1" type="ORF">UFOVP247_110</name>
</gene>
<dbReference type="InterPro" id="IPR029044">
    <property type="entry name" value="Nucleotide-diphossugar_trans"/>
</dbReference>
<dbReference type="SUPFAM" id="SSF53448">
    <property type="entry name" value="Nucleotide-diphospho-sugar transferases"/>
    <property type="match status" value="1"/>
</dbReference>